<keyword evidence="4" id="KW-0539">Nucleus</keyword>
<evidence type="ECO:0000256" key="2">
    <source>
        <dbReference type="ARBA" id="ARBA00023015"/>
    </source>
</evidence>
<name>A0AAP0DKM1_9ASTR</name>
<dbReference type="PANTHER" id="PTHR46338:SF1">
    <property type="entry name" value="TRANSCRIPTION INITIATION FACTOR TFIID SUBUNIT 8"/>
    <property type="match status" value="1"/>
</dbReference>
<evidence type="ECO:0000313" key="6">
    <source>
        <dbReference type="EMBL" id="KAK9072804.1"/>
    </source>
</evidence>
<reference evidence="6 7" key="1">
    <citation type="submission" date="2024-04" db="EMBL/GenBank/DDBJ databases">
        <title>The reference genome of an endangered Asteraceae, Deinandra increscens subsp. villosa, native to the Central Coast of California.</title>
        <authorList>
            <person name="Guilliams M."/>
            <person name="Hasenstab-Lehman K."/>
            <person name="Meyer R."/>
            <person name="Mcevoy S."/>
        </authorList>
    </citation>
    <scope>NUCLEOTIDE SEQUENCE [LARGE SCALE GENOMIC DNA]</scope>
    <source>
        <tissue evidence="6">Leaf</tissue>
    </source>
</reference>
<dbReference type="Gene3D" id="1.10.20.10">
    <property type="entry name" value="Histone, subunit A"/>
    <property type="match status" value="1"/>
</dbReference>
<evidence type="ECO:0000256" key="1">
    <source>
        <dbReference type="ARBA" id="ARBA00004123"/>
    </source>
</evidence>
<dbReference type="InterPro" id="IPR009072">
    <property type="entry name" value="Histone-fold"/>
</dbReference>
<keyword evidence="3" id="KW-0804">Transcription</keyword>
<gene>
    <name evidence="6" type="ORF">SSX86_009239</name>
</gene>
<dbReference type="InterPro" id="IPR006565">
    <property type="entry name" value="BTP"/>
</dbReference>
<dbReference type="SMART" id="SM00576">
    <property type="entry name" value="BTP"/>
    <property type="match status" value="1"/>
</dbReference>
<accession>A0AAP0DKM1</accession>
<dbReference type="GO" id="GO:0005669">
    <property type="term" value="C:transcription factor TFIID complex"/>
    <property type="evidence" value="ECO:0007669"/>
    <property type="project" value="InterPro"/>
</dbReference>
<dbReference type="SUPFAM" id="SSF47113">
    <property type="entry name" value="Histone-fold"/>
    <property type="match status" value="1"/>
</dbReference>
<keyword evidence="2" id="KW-0805">Transcription regulation</keyword>
<feature type="domain" description="Bromodomain associated" evidence="5">
    <location>
        <begin position="24"/>
        <end position="99"/>
    </location>
</feature>
<keyword evidence="7" id="KW-1185">Reference proteome</keyword>
<comment type="subcellular location">
    <subcellularLocation>
        <location evidence="1">Nucleus</location>
    </subcellularLocation>
</comment>
<dbReference type="GO" id="GO:0046982">
    <property type="term" value="F:protein heterodimerization activity"/>
    <property type="evidence" value="ECO:0007669"/>
    <property type="project" value="InterPro"/>
</dbReference>
<dbReference type="PANTHER" id="PTHR46338">
    <property type="entry name" value="TRANSCRIPTION INITIATION FACTOR TFIID SUBUNIT 8"/>
    <property type="match status" value="1"/>
</dbReference>
<dbReference type="AlphaFoldDB" id="A0AAP0DKM1"/>
<sequence length="108" mass="11989">MSNGGRVDEEEFEEEKRNRVFSVDEFGRCIAKVAVAQICERVGFDSCNDSALESLADIAIRFVRDLGKTAKFYANVANRTESNVFDVIQGLEDLGSVDRVSGWVGSLY</sequence>
<dbReference type="EMBL" id="JBCNJP010000010">
    <property type="protein sequence ID" value="KAK9072804.1"/>
    <property type="molecule type" value="Genomic_DNA"/>
</dbReference>
<evidence type="ECO:0000313" key="7">
    <source>
        <dbReference type="Proteomes" id="UP001408789"/>
    </source>
</evidence>
<dbReference type="Proteomes" id="UP001408789">
    <property type="component" value="Unassembled WGS sequence"/>
</dbReference>
<organism evidence="6 7">
    <name type="scientific">Deinandra increscens subsp. villosa</name>
    <dbReference type="NCBI Taxonomy" id="3103831"/>
    <lineage>
        <taxon>Eukaryota</taxon>
        <taxon>Viridiplantae</taxon>
        <taxon>Streptophyta</taxon>
        <taxon>Embryophyta</taxon>
        <taxon>Tracheophyta</taxon>
        <taxon>Spermatophyta</taxon>
        <taxon>Magnoliopsida</taxon>
        <taxon>eudicotyledons</taxon>
        <taxon>Gunneridae</taxon>
        <taxon>Pentapetalae</taxon>
        <taxon>asterids</taxon>
        <taxon>campanulids</taxon>
        <taxon>Asterales</taxon>
        <taxon>Asteraceae</taxon>
        <taxon>Asteroideae</taxon>
        <taxon>Heliantheae alliance</taxon>
        <taxon>Madieae</taxon>
        <taxon>Madiinae</taxon>
        <taxon>Deinandra</taxon>
    </lineage>
</organism>
<evidence type="ECO:0000256" key="4">
    <source>
        <dbReference type="ARBA" id="ARBA00023242"/>
    </source>
</evidence>
<protein>
    <recommendedName>
        <fullName evidence="5">Bromodomain associated domain-containing protein</fullName>
    </recommendedName>
</protein>
<dbReference type="InterPro" id="IPR037818">
    <property type="entry name" value="TAF8"/>
</dbReference>
<proteinExistence type="predicted"/>
<evidence type="ECO:0000259" key="5">
    <source>
        <dbReference type="SMART" id="SM00576"/>
    </source>
</evidence>
<comment type="caution">
    <text evidence="6">The sequence shown here is derived from an EMBL/GenBank/DDBJ whole genome shotgun (WGS) entry which is preliminary data.</text>
</comment>
<evidence type="ECO:0000256" key="3">
    <source>
        <dbReference type="ARBA" id="ARBA00023163"/>
    </source>
</evidence>
<dbReference type="Pfam" id="PF07524">
    <property type="entry name" value="Bromo_TP"/>
    <property type="match status" value="1"/>
</dbReference>